<feature type="transmembrane region" description="Helical" evidence="9">
    <location>
        <begin position="507"/>
        <end position="529"/>
    </location>
</feature>
<dbReference type="AlphaFoldDB" id="A0A0X8HR43"/>
<feature type="transmembrane region" description="Helical" evidence="9">
    <location>
        <begin position="606"/>
        <end position="628"/>
    </location>
</feature>
<dbReference type="EMBL" id="CP014244">
    <property type="protein sequence ID" value="AMD20456.1"/>
    <property type="molecule type" value="Genomic_DNA"/>
</dbReference>
<dbReference type="OrthoDB" id="1666796at2759"/>
<accession>A0A0X8HR43</accession>
<keyword evidence="8 9" id="KW-0472">Membrane</keyword>
<dbReference type="GO" id="GO:0016020">
    <property type="term" value="C:membrane"/>
    <property type="evidence" value="ECO:0007669"/>
    <property type="project" value="UniProtKB-SubCell"/>
</dbReference>
<keyword evidence="11" id="KW-1185">Reference proteome</keyword>
<dbReference type="InterPro" id="IPR004240">
    <property type="entry name" value="EMP70"/>
</dbReference>
<dbReference type="GO" id="GO:0005794">
    <property type="term" value="C:Golgi apparatus"/>
    <property type="evidence" value="ECO:0007669"/>
    <property type="project" value="UniProtKB-SubCell"/>
</dbReference>
<sequence length="684" mass="78456">MKVRFKELKLPLSWRKTAFTALKICLLFLLLERSYEGLCWVLKHGGSIYMTKHIYKTGDKVEVIVNKLERFQGGKQYGYEGLPFTCPSNRQHPLYRSIEEIFRGDRIHHSGYELTFDQDDACRVLCTRTVKPEELGNIERLIRENYKVNWLIDGVVPASTTYISSKTNTKRYDPGFSLGYIDIESGAAYINNHVMIVVRYHSIDFNKNTIIGFEVYPKSVSDETCPGGSKDYEHFEINPSTSEAVTIPFTYSVYWREDLKVDWENRQSYYITQSIAGHGESGFMHWLVISFTFVLLMALTVGFKMMLRRIERNDRAGAIASDWVNLGSRFPLLLNTLVAVGTHATFAFLGYSLFLAPIRRIHSIHPLATVMATLFIFVGPISAAKVARLLSGKVLNNEEKVTKLGIKCGFCMPISVLCFMCIINVIIWLPKGTPWRFPFLKDSCMLTIYSIICIVISLVAVKWHGSVPFAFLKLPPDLFHLKKSSFLSNFHYENHRQSIHPKEKPPIWLLNVFSCKLFTGLIPFALLYLELNYFSKHTASMLTSIYPTIAFIFAKVGILSIVIAGTSIASIYLQLVHRTDLQYSKNGSSRWARVFNMLNSWRWRTFFASGASAWYVLAYCIYHGLVILNYTDFTSIFMYIAYSTLLSALWWCSSGAIGYLACCWFLHRMINNLPKERQYNCHSL</sequence>
<evidence type="ECO:0000256" key="8">
    <source>
        <dbReference type="ARBA" id="ARBA00023136"/>
    </source>
</evidence>
<organism evidence="10 11">
    <name type="scientific">Eremothecium sinecaudum</name>
    <dbReference type="NCBI Taxonomy" id="45286"/>
    <lineage>
        <taxon>Eukaryota</taxon>
        <taxon>Fungi</taxon>
        <taxon>Dikarya</taxon>
        <taxon>Ascomycota</taxon>
        <taxon>Saccharomycotina</taxon>
        <taxon>Saccharomycetes</taxon>
        <taxon>Saccharomycetales</taxon>
        <taxon>Saccharomycetaceae</taxon>
        <taxon>Eremothecium</taxon>
    </lineage>
</organism>
<evidence type="ECO:0000256" key="3">
    <source>
        <dbReference type="ARBA" id="ARBA00005227"/>
    </source>
</evidence>
<evidence type="ECO:0000313" key="11">
    <source>
        <dbReference type="Proteomes" id="UP000243052"/>
    </source>
</evidence>
<feature type="transmembrane region" description="Helical" evidence="9">
    <location>
        <begin position="404"/>
        <end position="428"/>
    </location>
</feature>
<gene>
    <name evidence="10" type="ORF">AW171_hschr42349</name>
</gene>
<dbReference type="PANTHER" id="PTHR10766">
    <property type="entry name" value="TRANSMEMBRANE 9 SUPERFAMILY PROTEIN"/>
    <property type="match status" value="1"/>
</dbReference>
<feature type="transmembrane region" description="Helical" evidence="9">
    <location>
        <begin position="648"/>
        <end position="667"/>
    </location>
</feature>
<proteinExistence type="inferred from homology"/>
<keyword evidence="7" id="KW-0333">Golgi apparatus</keyword>
<feature type="transmembrane region" description="Helical" evidence="9">
    <location>
        <begin position="283"/>
        <end position="303"/>
    </location>
</feature>
<evidence type="ECO:0000256" key="2">
    <source>
        <dbReference type="ARBA" id="ARBA00004555"/>
    </source>
</evidence>
<reference evidence="10 11" key="1">
    <citation type="submission" date="2016-01" db="EMBL/GenBank/DDBJ databases">
        <title>Genome sequence of the yeast Holleya sinecauda.</title>
        <authorList>
            <person name="Dietrich F.S."/>
        </authorList>
    </citation>
    <scope>NUCLEOTIDE SEQUENCE [LARGE SCALE GENOMIC DNA]</scope>
    <source>
        <strain evidence="10 11">ATCC 58844</strain>
    </source>
</reference>
<comment type="subcellular location">
    <subcellularLocation>
        <location evidence="2">Golgi apparatus</location>
    </subcellularLocation>
    <subcellularLocation>
        <location evidence="1">Membrane</location>
        <topology evidence="1">Multi-pass membrane protein</topology>
    </subcellularLocation>
</comment>
<feature type="transmembrane region" description="Helical" evidence="9">
    <location>
        <begin position="332"/>
        <end position="358"/>
    </location>
</feature>
<feature type="transmembrane region" description="Helical" evidence="9">
    <location>
        <begin position="549"/>
        <end position="575"/>
    </location>
</feature>
<keyword evidence="5" id="KW-0732">Signal</keyword>
<feature type="transmembrane region" description="Helical" evidence="9">
    <location>
        <begin position="448"/>
        <end position="472"/>
    </location>
</feature>
<evidence type="ECO:0000256" key="9">
    <source>
        <dbReference type="RuleBase" id="RU363079"/>
    </source>
</evidence>
<dbReference type="PANTHER" id="PTHR10766:SF55">
    <property type="entry name" value="TRANSMEMBRANE 9 SUPERFAMILY MEMBER 4"/>
    <property type="match status" value="1"/>
</dbReference>
<dbReference type="Proteomes" id="UP000243052">
    <property type="component" value="Chromosome iv"/>
</dbReference>
<name>A0A0X8HR43_9SACH</name>
<comment type="similarity">
    <text evidence="3 9">Belongs to the nonaspanin (TM9SF) (TC 9.A.2) family.</text>
</comment>
<protein>
    <recommendedName>
        <fullName evidence="9">Transmembrane 9 superfamily member</fullName>
    </recommendedName>
</protein>
<keyword evidence="6 9" id="KW-1133">Transmembrane helix</keyword>
<evidence type="ECO:0000256" key="7">
    <source>
        <dbReference type="ARBA" id="ARBA00023034"/>
    </source>
</evidence>
<dbReference type="RefSeq" id="XP_017987452.1">
    <property type="nucleotide sequence ID" value="XM_018131970.1"/>
</dbReference>
<evidence type="ECO:0000256" key="1">
    <source>
        <dbReference type="ARBA" id="ARBA00004141"/>
    </source>
</evidence>
<evidence type="ECO:0000313" key="10">
    <source>
        <dbReference type="EMBL" id="AMD20456.1"/>
    </source>
</evidence>
<evidence type="ECO:0000256" key="5">
    <source>
        <dbReference type="ARBA" id="ARBA00022729"/>
    </source>
</evidence>
<feature type="transmembrane region" description="Helical" evidence="9">
    <location>
        <begin position="364"/>
        <end position="383"/>
    </location>
</feature>
<evidence type="ECO:0000256" key="4">
    <source>
        <dbReference type="ARBA" id="ARBA00022692"/>
    </source>
</evidence>
<dbReference type="GeneID" id="28723702"/>
<dbReference type="GO" id="GO:0072657">
    <property type="term" value="P:protein localization to membrane"/>
    <property type="evidence" value="ECO:0007669"/>
    <property type="project" value="TreeGrafter"/>
</dbReference>
<dbReference type="Pfam" id="PF02990">
    <property type="entry name" value="EMP70"/>
    <property type="match status" value="1"/>
</dbReference>
<keyword evidence="4 9" id="KW-0812">Transmembrane</keyword>
<evidence type="ECO:0000256" key="6">
    <source>
        <dbReference type="ARBA" id="ARBA00022989"/>
    </source>
</evidence>